<protein>
    <submittedName>
        <fullName evidence="2">Thioredoxin family protein</fullName>
    </submittedName>
</protein>
<name>A0ABW3SRI8_9BACT</name>
<dbReference type="SUPFAM" id="SSF52833">
    <property type="entry name" value="Thioredoxin-like"/>
    <property type="match status" value="1"/>
</dbReference>
<organism evidence="2 3">
    <name type="scientific">Pontibacter rugosus</name>
    <dbReference type="NCBI Taxonomy" id="1745966"/>
    <lineage>
        <taxon>Bacteria</taxon>
        <taxon>Pseudomonadati</taxon>
        <taxon>Bacteroidota</taxon>
        <taxon>Cytophagia</taxon>
        <taxon>Cytophagales</taxon>
        <taxon>Hymenobacteraceae</taxon>
        <taxon>Pontibacter</taxon>
    </lineage>
</organism>
<dbReference type="Proteomes" id="UP001597094">
    <property type="component" value="Unassembled WGS sequence"/>
</dbReference>
<proteinExistence type="predicted"/>
<feature type="domain" description="Thioredoxin-like fold" evidence="1">
    <location>
        <begin position="5"/>
        <end position="69"/>
    </location>
</feature>
<gene>
    <name evidence="2" type="ORF">ACFQ2O_14080</name>
</gene>
<evidence type="ECO:0000259" key="1">
    <source>
        <dbReference type="Pfam" id="PF13192"/>
    </source>
</evidence>
<sequence>MAKRKIEVFTAGCSVCEPVVEMVQSMACESCDVTVYDLAQQCDTKECVSKVKEYNITSLPAVVVNGELLSCCADRGVSREQLEAAGVGSPT</sequence>
<evidence type="ECO:0000313" key="3">
    <source>
        <dbReference type="Proteomes" id="UP001597094"/>
    </source>
</evidence>
<reference evidence="3" key="1">
    <citation type="journal article" date="2019" name="Int. J. Syst. Evol. Microbiol.">
        <title>The Global Catalogue of Microorganisms (GCM) 10K type strain sequencing project: providing services to taxonomists for standard genome sequencing and annotation.</title>
        <authorList>
            <consortium name="The Broad Institute Genomics Platform"/>
            <consortium name="The Broad Institute Genome Sequencing Center for Infectious Disease"/>
            <person name="Wu L."/>
            <person name="Ma J."/>
        </authorList>
    </citation>
    <scope>NUCLEOTIDE SEQUENCE [LARGE SCALE GENOMIC DNA]</scope>
    <source>
        <strain evidence="3">JCM 31319</strain>
    </source>
</reference>
<dbReference type="InterPro" id="IPR012336">
    <property type="entry name" value="Thioredoxin-like_fold"/>
</dbReference>
<comment type="caution">
    <text evidence="2">The sequence shown here is derived from an EMBL/GenBank/DDBJ whole genome shotgun (WGS) entry which is preliminary data.</text>
</comment>
<dbReference type="EMBL" id="JBHTLD010000133">
    <property type="protein sequence ID" value="MFD1187341.1"/>
    <property type="molecule type" value="Genomic_DNA"/>
</dbReference>
<keyword evidence="3" id="KW-1185">Reference proteome</keyword>
<accession>A0ABW3SRI8</accession>
<dbReference type="RefSeq" id="WP_377528700.1">
    <property type="nucleotide sequence ID" value="NZ_JBHTLD010000133.1"/>
</dbReference>
<dbReference type="Pfam" id="PF13192">
    <property type="entry name" value="Thioredoxin_3"/>
    <property type="match status" value="1"/>
</dbReference>
<dbReference type="InterPro" id="IPR036249">
    <property type="entry name" value="Thioredoxin-like_sf"/>
</dbReference>
<dbReference type="Gene3D" id="3.40.30.10">
    <property type="entry name" value="Glutaredoxin"/>
    <property type="match status" value="1"/>
</dbReference>
<evidence type="ECO:0000313" key="2">
    <source>
        <dbReference type="EMBL" id="MFD1187341.1"/>
    </source>
</evidence>